<evidence type="ECO:0000256" key="1">
    <source>
        <dbReference type="SAM" id="Coils"/>
    </source>
</evidence>
<sequence>MSVNLESATESLAQALVVDELSQAAAANPAETGGAQRAAPACANCGAALQGAFCHRCGQKAHLHHSLWHMAEEFLHGLLHFETKAWRTLPALLFRPGVLTRNYLDGKRTRYVSPLALYLFLVFVLFMVIAATGNGPSIQTGDPSAELAQARAELARAEAQAAAKRRDAGASAPDDSELLGAKIKVQALEAAVKQAQAASGLEPSPKSEATNRDTGRALFRDLRDDIRWLDHPVVERKIVHAFENKELTLYKIKSSFSKFAFLLLPLALPFLWVLFAWQRRHTMFDHAVFALYSLSAMALLGSVLLLVAAAGAGGIAAAAFVLFPPWHMHQQLKGTYQLGRWGALWRTVALLVIALMSLLFYVILVVLLSM</sequence>
<evidence type="ECO:0000313" key="4">
    <source>
        <dbReference type="Proteomes" id="UP000620139"/>
    </source>
</evidence>
<dbReference type="AlphaFoldDB" id="A0A931NAZ6"/>
<proteinExistence type="predicted"/>
<accession>A0A931NAZ6</accession>
<keyword evidence="2" id="KW-1133">Transmembrane helix</keyword>
<name>A0A931NAZ6_9BURK</name>
<feature type="coiled-coil region" evidence="1">
    <location>
        <begin position="145"/>
        <end position="198"/>
    </location>
</feature>
<feature type="transmembrane region" description="Helical" evidence="2">
    <location>
        <begin position="259"/>
        <end position="277"/>
    </location>
</feature>
<reference evidence="3" key="1">
    <citation type="submission" date="2020-12" db="EMBL/GenBank/DDBJ databases">
        <title>The genome sequence of Inhella sp. 4Y17.</title>
        <authorList>
            <person name="Liu Y."/>
        </authorList>
    </citation>
    <scope>NUCLEOTIDE SEQUENCE</scope>
    <source>
        <strain evidence="3">4Y10</strain>
    </source>
</reference>
<keyword evidence="1" id="KW-0175">Coiled coil</keyword>
<feature type="transmembrane region" description="Helical" evidence="2">
    <location>
        <begin position="343"/>
        <end position="368"/>
    </location>
</feature>
<organism evidence="3 4">
    <name type="scientific">Inhella gelatinilytica</name>
    <dbReference type="NCBI Taxonomy" id="2795030"/>
    <lineage>
        <taxon>Bacteria</taxon>
        <taxon>Pseudomonadati</taxon>
        <taxon>Pseudomonadota</taxon>
        <taxon>Betaproteobacteria</taxon>
        <taxon>Burkholderiales</taxon>
        <taxon>Sphaerotilaceae</taxon>
        <taxon>Inhella</taxon>
    </lineage>
</organism>
<gene>
    <name evidence="3" type="ORF">I7X43_09155</name>
</gene>
<dbReference type="RefSeq" id="WP_198100630.1">
    <property type="nucleotide sequence ID" value="NZ_JAEDAL010000003.1"/>
</dbReference>
<protein>
    <submittedName>
        <fullName evidence="3">DUF3667 domain-containing protein</fullName>
    </submittedName>
</protein>
<keyword evidence="2" id="KW-0812">Transmembrane</keyword>
<dbReference type="InterPro" id="IPR022134">
    <property type="entry name" value="DUF3667"/>
</dbReference>
<dbReference type="Pfam" id="PF12412">
    <property type="entry name" value="DUF3667"/>
    <property type="match status" value="1"/>
</dbReference>
<keyword evidence="4" id="KW-1185">Reference proteome</keyword>
<dbReference type="EMBL" id="JAEDAL010000003">
    <property type="protein sequence ID" value="MBH9553023.1"/>
    <property type="molecule type" value="Genomic_DNA"/>
</dbReference>
<feature type="transmembrane region" description="Helical" evidence="2">
    <location>
        <begin position="111"/>
        <end position="131"/>
    </location>
</feature>
<comment type="caution">
    <text evidence="3">The sequence shown here is derived from an EMBL/GenBank/DDBJ whole genome shotgun (WGS) entry which is preliminary data.</text>
</comment>
<evidence type="ECO:0000256" key="2">
    <source>
        <dbReference type="SAM" id="Phobius"/>
    </source>
</evidence>
<evidence type="ECO:0000313" key="3">
    <source>
        <dbReference type="EMBL" id="MBH9553023.1"/>
    </source>
</evidence>
<dbReference type="Proteomes" id="UP000620139">
    <property type="component" value="Unassembled WGS sequence"/>
</dbReference>
<feature type="transmembrane region" description="Helical" evidence="2">
    <location>
        <begin position="298"/>
        <end position="323"/>
    </location>
</feature>
<keyword evidence="2" id="KW-0472">Membrane</keyword>